<comment type="caution">
    <text evidence="8">The sequence shown here is derived from an EMBL/GenBank/DDBJ whole genome shotgun (WGS) entry which is preliminary data.</text>
</comment>
<dbReference type="SUPFAM" id="SSF141072">
    <property type="entry name" value="CalX-like"/>
    <property type="match status" value="2"/>
</dbReference>
<name>A0ABU7BRU8_9TELE</name>
<dbReference type="InterPro" id="IPR003644">
    <property type="entry name" value="Calx_beta"/>
</dbReference>
<feature type="region of interest" description="Disordered" evidence="5">
    <location>
        <begin position="77"/>
        <end position="97"/>
    </location>
</feature>
<feature type="domain" description="Calx-beta" evidence="7">
    <location>
        <begin position="296"/>
        <end position="371"/>
    </location>
</feature>
<evidence type="ECO:0000313" key="8">
    <source>
        <dbReference type="EMBL" id="MED6252280.1"/>
    </source>
</evidence>
<feature type="domain" description="Calx-beta" evidence="7">
    <location>
        <begin position="170"/>
        <end position="270"/>
    </location>
</feature>
<dbReference type="Proteomes" id="UP001345963">
    <property type="component" value="Unassembled WGS sequence"/>
</dbReference>
<dbReference type="SMART" id="SM00237">
    <property type="entry name" value="Calx_beta"/>
    <property type="match status" value="2"/>
</dbReference>
<proteinExistence type="predicted"/>
<keyword evidence="9" id="KW-1185">Reference proteome</keyword>
<dbReference type="PANTHER" id="PTHR11878">
    <property type="entry name" value="SODIUM/CALCIUM EXCHANGER"/>
    <property type="match status" value="1"/>
</dbReference>
<dbReference type="Pfam" id="PF03160">
    <property type="entry name" value="Calx-beta"/>
    <property type="match status" value="1"/>
</dbReference>
<evidence type="ECO:0000256" key="4">
    <source>
        <dbReference type="ARBA" id="ARBA00023065"/>
    </source>
</evidence>
<evidence type="ECO:0000256" key="3">
    <source>
        <dbReference type="ARBA" id="ARBA00022837"/>
    </source>
</evidence>
<feature type="transmembrane region" description="Helical" evidence="6">
    <location>
        <begin position="12"/>
        <end position="33"/>
    </location>
</feature>
<protein>
    <recommendedName>
        <fullName evidence="7">Calx-beta domain-containing protein</fullName>
    </recommendedName>
</protein>
<sequence>MFTPVKNASFHYVWEAVVTLLYFPVCVLLAWIADRRLLFYKYMHKRYRADKRHGIVVEMEGDLSPKAIDVIMDGKLSDGSSGPGNSSSVTVSVQTGSELDHNKDEVVRILKDLKEKHPDKDLDQLIEMANYSSLVHQKKSRAFYRVQATRMMIGAGNILKRHAADHKRRSQGQDADKATCSHICFESVQYQCLENCGSVTLWVILDGGTGQNTFYVDYCTENGSANAGSDYEFNKGTLVFQPGETRKEIKVGILDDDIFEEDEHFFVRLQNLRLEEGGAEGTGTPPKARLVEPLLATVTILDDDHAGIFTFEQQLLRVSENTGMLTVTVLRNSGSRGTVAVPHHTEDGSAKAGVDYEEARGEVEFINEQTR</sequence>
<dbReference type="Pfam" id="PF16494">
    <property type="entry name" value="Na_Ca_ex_C"/>
    <property type="match status" value="1"/>
</dbReference>
<dbReference type="EMBL" id="JAHUTI010061184">
    <property type="protein sequence ID" value="MED6252280.1"/>
    <property type="molecule type" value="Genomic_DNA"/>
</dbReference>
<feature type="compositionally biased region" description="Low complexity" evidence="5">
    <location>
        <begin position="77"/>
        <end position="93"/>
    </location>
</feature>
<evidence type="ECO:0000313" key="9">
    <source>
        <dbReference type="Proteomes" id="UP001345963"/>
    </source>
</evidence>
<evidence type="ECO:0000259" key="7">
    <source>
        <dbReference type="SMART" id="SM00237"/>
    </source>
</evidence>
<dbReference type="InterPro" id="IPR032452">
    <property type="entry name" value="Na_Ca_Ex_C-exten"/>
</dbReference>
<dbReference type="PANTHER" id="PTHR11878:SF77">
    <property type="entry name" value="SODIUM_CALCIUM EXCHANGER 2 ISOFORM X1"/>
    <property type="match status" value="1"/>
</dbReference>
<dbReference type="Gene3D" id="2.60.40.2030">
    <property type="match status" value="2"/>
</dbReference>
<keyword evidence="6" id="KW-1133">Transmembrane helix</keyword>
<evidence type="ECO:0000256" key="6">
    <source>
        <dbReference type="SAM" id="Phobius"/>
    </source>
</evidence>
<evidence type="ECO:0000256" key="2">
    <source>
        <dbReference type="ARBA" id="ARBA00022737"/>
    </source>
</evidence>
<keyword evidence="1" id="KW-0732">Signal</keyword>
<gene>
    <name evidence="8" type="ORF">ATANTOWER_009555</name>
</gene>
<keyword evidence="6" id="KW-0472">Membrane</keyword>
<organism evidence="8 9">
    <name type="scientific">Ataeniobius toweri</name>
    <dbReference type="NCBI Taxonomy" id="208326"/>
    <lineage>
        <taxon>Eukaryota</taxon>
        <taxon>Metazoa</taxon>
        <taxon>Chordata</taxon>
        <taxon>Craniata</taxon>
        <taxon>Vertebrata</taxon>
        <taxon>Euteleostomi</taxon>
        <taxon>Actinopterygii</taxon>
        <taxon>Neopterygii</taxon>
        <taxon>Teleostei</taxon>
        <taxon>Neoteleostei</taxon>
        <taxon>Acanthomorphata</taxon>
        <taxon>Ovalentaria</taxon>
        <taxon>Atherinomorphae</taxon>
        <taxon>Cyprinodontiformes</taxon>
        <taxon>Goodeidae</taxon>
        <taxon>Ataeniobius</taxon>
    </lineage>
</organism>
<dbReference type="InterPro" id="IPR038081">
    <property type="entry name" value="CalX-like_sf"/>
</dbReference>
<keyword evidence="3" id="KW-0106">Calcium</keyword>
<keyword evidence="2" id="KW-0677">Repeat</keyword>
<accession>A0ABU7BRU8</accession>
<evidence type="ECO:0000256" key="1">
    <source>
        <dbReference type="ARBA" id="ARBA00022729"/>
    </source>
</evidence>
<dbReference type="InterPro" id="IPR051171">
    <property type="entry name" value="CaCA"/>
</dbReference>
<keyword evidence="6" id="KW-0812">Transmembrane</keyword>
<reference evidence="8 9" key="1">
    <citation type="submission" date="2021-07" db="EMBL/GenBank/DDBJ databases">
        <authorList>
            <person name="Palmer J.M."/>
        </authorList>
    </citation>
    <scope>NUCLEOTIDE SEQUENCE [LARGE SCALE GENOMIC DNA]</scope>
    <source>
        <strain evidence="8 9">AT_MEX2019</strain>
        <tissue evidence="8">Muscle</tissue>
    </source>
</reference>
<keyword evidence="4" id="KW-0813">Transport</keyword>
<evidence type="ECO:0000256" key="5">
    <source>
        <dbReference type="SAM" id="MobiDB-lite"/>
    </source>
</evidence>
<keyword evidence="4" id="KW-0406">Ion transport</keyword>